<evidence type="ECO:0000259" key="6">
    <source>
        <dbReference type="PROSITE" id="PS50970"/>
    </source>
</evidence>
<name>A0ABM6W679_9STRE</name>
<dbReference type="GeneID" id="93924000"/>
<reference evidence="7 8" key="1">
    <citation type="submission" date="2018-05" db="EMBL/GenBank/DDBJ databases">
        <title>Complete genome sequences of Streptococcus sobrinus.</title>
        <authorList>
            <person name="Sales M."/>
            <person name="Jensen P.A."/>
        </authorList>
    </citation>
    <scope>NUCLEOTIDE SEQUENCE [LARGE SCALE GENOMIC DNA]</scope>
    <source>
        <strain evidence="7 8">SL1</strain>
    </source>
</reference>
<evidence type="ECO:0000256" key="4">
    <source>
        <dbReference type="ARBA" id="ARBA00022833"/>
    </source>
</evidence>
<evidence type="ECO:0000256" key="5">
    <source>
        <dbReference type="PROSITE-ProRule" id="PRU00333"/>
    </source>
</evidence>
<evidence type="ECO:0000256" key="2">
    <source>
        <dbReference type="ARBA" id="ARBA00022679"/>
    </source>
</evidence>
<feature type="binding site" evidence="5">
    <location>
        <position position="233"/>
    </location>
    <ligand>
        <name>Zn(2+)</name>
        <dbReference type="ChEBI" id="CHEBI:29105"/>
    </ligand>
</feature>
<evidence type="ECO:0000313" key="7">
    <source>
        <dbReference type="EMBL" id="AWN20865.1"/>
    </source>
</evidence>
<comment type="cofactor">
    <cofactor evidence="5">
        <name>Zn(2+)</name>
        <dbReference type="ChEBI" id="CHEBI:29105"/>
    </cofactor>
</comment>
<feature type="binding site" evidence="5">
    <location>
        <position position="300"/>
    </location>
    <ligand>
        <name>Zn(2+)</name>
        <dbReference type="ChEBI" id="CHEBI:29105"/>
    </ligand>
</feature>
<proteinExistence type="predicted"/>
<accession>A0ABM6W679</accession>
<keyword evidence="8" id="KW-1185">Reference proteome</keyword>
<evidence type="ECO:0000256" key="3">
    <source>
        <dbReference type="ARBA" id="ARBA00022723"/>
    </source>
</evidence>
<gene>
    <name evidence="7" type="ORF">DK182_05680</name>
</gene>
<dbReference type="PANTHER" id="PTHR46015">
    <property type="entry name" value="ZGC:172121"/>
    <property type="match status" value="1"/>
</dbReference>
<dbReference type="RefSeq" id="WP_002961900.1">
    <property type="nucleotide sequence ID" value="NZ_CP029490.1"/>
</dbReference>
<evidence type="ECO:0000313" key="8">
    <source>
        <dbReference type="Proteomes" id="UP000245369"/>
    </source>
</evidence>
<dbReference type="EMBL" id="CP029490">
    <property type="protein sequence ID" value="AWN20865.1"/>
    <property type="molecule type" value="Genomic_DNA"/>
</dbReference>
<dbReference type="SUPFAM" id="SSF82282">
    <property type="entry name" value="Homocysteine S-methyltransferase"/>
    <property type="match status" value="1"/>
</dbReference>
<keyword evidence="1 5" id="KW-0489">Methyltransferase</keyword>
<dbReference type="PIRSF" id="PIRSF037505">
    <property type="entry name" value="Betaine_HMT"/>
    <property type="match status" value="1"/>
</dbReference>
<organism evidence="7 8">
    <name type="scientific">Streptococcus sobrinus</name>
    <dbReference type="NCBI Taxonomy" id="1310"/>
    <lineage>
        <taxon>Bacteria</taxon>
        <taxon>Bacillati</taxon>
        <taxon>Bacillota</taxon>
        <taxon>Bacilli</taxon>
        <taxon>Lactobacillales</taxon>
        <taxon>Streptococcaceae</taxon>
        <taxon>Streptococcus</taxon>
    </lineage>
</organism>
<feature type="binding site" evidence="5">
    <location>
        <position position="299"/>
    </location>
    <ligand>
        <name>Zn(2+)</name>
        <dbReference type="ChEBI" id="CHEBI:29105"/>
    </ligand>
</feature>
<dbReference type="PANTHER" id="PTHR46015:SF1">
    <property type="entry name" value="HOMOCYSTEINE S-METHYLTRANSFERASE-LIKE ISOFORM 1"/>
    <property type="match status" value="1"/>
</dbReference>
<keyword evidence="4 5" id="KW-0862">Zinc</keyword>
<dbReference type="Gene3D" id="3.20.20.330">
    <property type="entry name" value="Homocysteine-binding-like domain"/>
    <property type="match status" value="1"/>
</dbReference>
<dbReference type="InterPro" id="IPR051486">
    <property type="entry name" value="Hcy_S-methyltransferase"/>
</dbReference>
<dbReference type="InterPro" id="IPR003726">
    <property type="entry name" value="HCY_dom"/>
</dbReference>
<evidence type="ECO:0000256" key="1">
    <source>
        <dbReference type="ARBA" id="ARBA00022603"/>
    </source>
</evidence>
<dbReference type="InterPro" id="IPR017226">
    <property type="entry name" value="BHMT-like"/>
</dbReference>
<dbReference type="NCBIfam" id="NF007020">
    <property type="entry name" value="PRK09485.1"/>
    <property type="match status" value="1"/>
</dbReference>
<protein>
    <submittedName>
        <fullName evidence="7">Homocysteine S-methyltransferase</fullName>
    </submittedName>
</protein>
<dbReference type="PROSITE" id="PS50970">
    <property type="entry name" value="HCY"/>
    <property type="match status" value="1"/>
</dbReference>
<keyword evidence="3 5" id="KW-0479">Metal-binding</keyword>
<dbReference type="Pfam" id="PF02574">
    <property type="entry name" value="S-methyl_trans"/>
    <property type="match status" value="1"/>
</dbReference>
<dbReference type="Proteomes" id="UP000245369">
    <property type="component" value="Chromosome"/>
</dbReference>
<feature type="domain" description="Hcy-binding" evidence="6">
    <location>
        <begin position="2"/>
        <end position="314"/>
    </location>
</feature>
<dbReference type="InterPro" id="IPR036589">
    <property type="entry name" value="HCY_dom_sf"/>
</dbReference>
<keyword evidence="2 5" id="KW-0808">Transferase</keyword>
<sequence>MGRFKDLLASQDNLILHGALGTELEYRGYDVSGKLWSAKYLLENPRAIQDIHETYLRAGSDIVTTSSYQATLPGLEDYGLSENQARDVIASTVKIAKAARDQLWSELTETEKGQRPYPLISGDVGPYAAYLADGSEYTGDYGSISKEELKAFHRPRLAILQEQGVDLLALETIPNFLEAQALVQLLAEEFPQVEAYISFTSQDGQSISDGTPIKEVAQLVDASSQILAIGLNCSSPNLYPNFLTELRKYTDKPLVTYPNSGEVYDGASQTWTKDPDHSHSLLENTLTWQKLGAKLVGGCCRTRPSDIEVLVQGIRGQNQKTRK</sequence>